<dbReference type="InterPro" id="IPR046075">
    <property type="entry name" value="DUF6093"/>
</dbReference>
<name>A0AA46THQ4_9ACTN</name>
<dbReference type="Proteomes" id="UP001164390">
    <property type="component" value="Chromosome"/>
</dbReference>
<reference evidence="1" key="1">
    <citation type="submission" date="2022-01" db="EMBL/GenBank/DDBJ databases">
        <title>Nocardioidaceae gen. sp. A5X3R13.</title>
        <authorList>
            <person name="Lopez Marin M.A."/>
            <person name="Uhlik O."/>
        </authorList>
    </citation>
    <scope>NUCLEOTIDE SEQUENCE</scope>
    <source>
        <strain evidence="1">A5X3R13</strain>
    </source>
</reference>
<dbReference type="AlphaFoldDB" id="A0AA46THQ4"/>
<organism evidence="1 2">
    <name type="scientific">Solicola gregarius</name>
    <dbReference type="NCBI Taxonomy" id="2908642"/>
    <lineage>
        <taxon>Bacteria</taxon>
        <taxon>Bacillati</taxon>
        <taxon>Actinomycetota</taxon>
        <taxon>Actinomycetes</taxon>
        <taxon>Propionibacteriales</taxon>
        <taxon>Nocardioidaceae</taxon>
        <taxon>Solicola</taxon>
    </lineage>
</organism>
<dbReference type="RefSeq" id="WP_271634305.1">
    <property type="nucleotide sequence ID" value="NZ_CP094970.1"/>
</dbReference>
<protein>
    <submittedName>
        <fullName evidence="1">DUF6093 family protein</fullName>
    </submittedName>
</protein>
<dbReference type="EMBL" id="CP094970">
    <property type="protein sequence ID" value="UYM05470.1"/>
    <property type="molecule type" value="Genomic_DNA"/>
</dbReference>
<accession>A0AA46THQ4</accession>
<sequence length="128" mass="14394">MRPNVELLRGRIGDLLTDTGTISYDTGETEFDEETGEETPIFADRYVGPMLVRPQYATPAEFDAGGAQWTVSRYDVTLPADTDVRIGDRVQVESTFDTKLADTFVYITDVRLDQWQIARFCIAEKSSS</sequence>
<evidence type="ECO:0000313" key="1">
    <source>
        <dbReference type="EMBL" id="UYM05470.1"/>
    </source>
</evidence>
<proteinExistence type="predicted"/>
<gene>
    <name evidence="1" type="ORF">L0C25_23670</name>
</gene>
<dbReference type="KEGG" id="sgrg:L0C25_23670"/>
<dbReference type="Pfam" id="PF19586">
    <property type="entry name" value="DUF6093"/>
    <property type="match status" value="1"/>
</dbReference>
<evidence type="ECO:0000313" key="2">
    <source>
        <dbReference type="Proteomes" id="UP001164390"/>
    </source>
</evidence>
<keyword evidence="2" id="KW-1185">Reference proteome</keyword>